<dbReference type="AlphaFoldDB" id="A0A5N5E0S6"/>
<proteinExistence type="predicted"/>
<gene>
    <name evidence="1" type="ORF">BS297_17720</name>
</gene>
<evidence type="ECO:0000313" key="1">
    <source>
        <dbReference type="EMBL" id="KAB2583985.1"/>
    </source>
</evidence>
<evidence type="ECO:0000313" key="2">
    <source>
        <dbReference type="Proteomes" id="UP000325576"/>
    </source>
</evidence>
<organism evidence="1 2">
    <name type="scientific">Rhodococcus erythropolis</name>
    <name type="common">Arthrobacter picolinophilus</name>
    <dbReference type="NCBI Taxonomy" id="1833"/>
    <lineage>
        <taxon>Bacteria</taxon>
        <taxon>Bacillati</taxon>
        <taxon>Actinomycetota</taxon>
        <taxon>Actinomycetes</taxon>
        <taxon>Mycobacteriales</taxon>
        <taxon>Nocardiaceae</taxon>
        <taxon>Rhodococcus</taxon>
        <taxon>Rhodococcus erythropolis group</taxon>
    </lineage>
</organism>
<accession>A0A5N5E0S6</accession>
<dbReference type="EMBL" id="MRBO01000482">
    <property type="protein sequence ID" value="KAB2583985.1"/>
    <property type="molecule type" value="Genomic_DNA"/>
</dbReference>
<name>A0A5N5E0S6_RHOER</name>
<sequence>MTVKTFRKKPVDVEAVKFTGWSSAVEIQTWLPGTLFVPRGYEHHLRYKREYDRSNGNVYPEIAPSFLVIASAAGPARVDEGDWIIKDGEIVSFCNTSTFTQTYEAV</sequence>
<comment type="caution">
    <text evidence="1">The sequence shown here is derived from an EMBL/GenBank/DDBJ whole genome shotgun (WGS) entry which is preliminary data.</text>
</comment>
<dbReference type="Proteomes" id="UP000325576">
    <property type="component" value="Unassembled WGS sequence"/>
</dbReference>
<reference evidence="1 2" key="1">
    <citation type="journal article" date="2017" name="Poromechanics V (2013)">
        <title>Genomic Characterization of the Arsenic-Tolerant Actinobacterium, &lt;i&gt;Rhodococcus erythropolis&lt;/i&gt; S43.</title>
        <authorList>
            <person name="Retamal-Morales G."/>
            <person name="Mehnert M."/>
            <person name="Schwabe R."/>
            <person name="Tischler D."/>
            <person name="Schloemann M."/>
            <person name="Levican G.J."/>
        </authorList>
    </citation>
    <scope>NUCLEOTIDE SEQUENCE [LARGE SCALE GENOMIC DNA]</scope>
    <source>
        <strain evidence="1 2">S43</strain>
    </source>
</reference>
<protein>
    <submittedName>
        <fullName evidence="1">Uncharacterized protein</fullName>
    </submittedName>
</protein>